<proteinExistence type="predicted"/>
<dbReference type="Proteomes" id="UP001310692">
    <property type="component" value="Unassembled WGS sequence"/>
</dbReference>
<comment type="caution">
    <text evidence="2">The sequence shown here is derived from an EMBL/GenBank/DDBJ whole genome shotgun (WGS) entry which is preliminary data.</text>
</comment>
<dbReference type="Pfam" id="PF06080">
    <property type="entry name" value="DUF938"/>
    <property type="match status" value="1"/>
</dbReference>
<dbReference type="PANTHER" id="PTHR20974:SF0">
    <property type="entry name" value="UPF0585 PROTEIN CG18661"/>
    <property type="match status" value="1"/>
</dbReference>
<dbReference type="RefSeq" id="WP_330196876.1">
    <property type="nucleotide sequence ID" value="NZ_JAZDRO010000005.1"/>
</dbReference>
<name>A0ABU7M218_9PROT</name>
<dbReference type="SUPFAM" id="SSF53335">
    <property type="entry name" value="S-adenosyl-L-methionine-dependent methyltransferases"/>
    <property type="match status" value="1"/>
</dbReference>
<accession>A0ABU7M218</accession>
<evidence type="ECO:0000313" key="3">
    <source>
        <dbReference type="Proteomes" id="UP001310692"/>
    </source>
</evidence>
<keyword evidence="3" id="KW-1185">Reference proteome</keyword>
<gene>
    <name evidence="2" type="ORF">V0U35_11565</name>
</gene>
<evidence type="ECO:0000313" key="2">
    <source>
        <dbReference type="EMBL" id="MEE2567315.1"/>
    </source>
</evidence>
<protein>
    <submittedName>
        <fullName evidence="2">DUF938 domain-containing protein</fullName>
    </submittedName>
</protein>
<dbReference type="InterPro" id="IPR010342">
    <property type="entry name" value="DUF938"/>
</dbReference>
<dbReference type="InterPro" id="IPR029063">
    <property type="entry name" value="SAM-dependent_MTases_sf"/>
</dbReference>
<reference evidence="2 3" key="1">
    <citation type="submission" date="2024-01" db="EMBL/GenBank/DDBJ databases">
        <title>Hyphobacterium bacterium isolated from marine sediment.</title>
        <authorList>
            <person name="Zhao S."/>
        </authorList>
    </citation>
    <scope>NUCLEOTIDE SEQUENCE [LARGE SCALE GENOMIC DNA]</scope>
    <source>
        <strain evidence="2 3">Y60-23</strain>
    </source>
</reference>
<dbReference type="EMBL" id="JAZDRO010000005">
    <property type="protein sequence ID" value="MEE2567315.1"/>
    <property type="molecule type" value="Genomic_DNA"/>
</dbReference>
<organism evidence="2 3">
    <name type="scientific">Hyphobacterium marinum</name>
    <dbReference type="NCBI Taxonomy" id="3116574"/>
    <lineage>
        <taxon>Bacteria</taxon>
        <taxon>Pseudomonadati</taxon>
        <taxon>Pseudomonadota</taxon>
        <taxon>Alphaproteobacteria</taxon>
        <taxon>Maricaulales</taxon>
        <taxon>Maricaulaceae</taxon>
        <taxon>Hyphobacterium</taxon>
    </lineage>
</organism>
<feature type="region of interest" description="Disordered" evidence="1">
    <location>
        <begin position="1"/>
        <end position="29"/>
    </location>
</feature>
<sequence>MSEPSSDTPAAMESRTWSERRLHSPSAGRNKAAIAHELARILPADAAVLEIGSGTGEHAVAACQAREDIIWHPSDPDAQSRASQDAWSTECPGRIQASRALDVSLADWPAGLPETDAIVCCNVIHISPWRVAEGLAKGAENLLSPGAPLVLYGPFLEGEKTAPSNLEFDASLKSRNPEWGVRARDDVETLLARHGFDLEQVIGMPANNLMLVFRKTAR</sequence>
<evidence type="ECO:0000256" key="1">
    <source>
        <dbReference type="SAM" id="MobiDB-lite"/>
    </source>
</evidence>
<dbReference type="Gene3D" id="3.40.50.150">
    <property type="entry name" value="Vaccinia Virus protein VP39"/>
    <property type="match status" value="1"/>
</dbReference>
<dbReference type="PANTHER" id="PTHR20974">
    <property type="entry name" value="UPF0585 PROTEIN CG18661"/>
    <property type="match status" value="1"/>
</dbReference>